<gene>
    <name evidence="2" type="ORF">SCALIN_C31_0011</name>
</gene>
<feature type="coiled-coil region" evidence="1">
    <location>
        <begin position="176"/>
        <end position="203"/>
    </location>
</feature>
<organism evidence="2 3">
    <name type="scientific">Candidatus Scalindua japonica</name>
    <dbReference type="NCBI Taxonomy" id="1284222"/>
    <lineage>
        <taxon>Bacteria</taxon>
        <taxon>Pseudomonadati</taxon>
        <taxon>Planctomycetota</taxon>
        <taxon>Candidatus Brocadiia</taxon>
        <taxon>Candidatus Brocadiales</taxon>
        <taxon>Candidatus Scalinduaceae</taxon>
        <taxon>Candidatus Scalindua</taxon>
    </lineage>
</organism>
<name>A0A286U2M9_9BACT</name>
<sequence>MSKKEDIIVMRIGKEHKAFLQKKAKEMGVSLSKLIEESLHDTFKSDKEQILDFINKRKEERPTYWKTLDESPIARGFENYIVSLFTEFVNPISRNPWSQPVVLLGWIKQLLEVTIKYFDSIPEENKKMAADYIIMAGKTLIDGFTYVESEDKETQEHIIDMKKELAEKASYHFTALAFEKESYNTIKRELEKVREKLVKELKEK</sequence>
<keyword evidence="1" id="KW-0175">Coiled coil</keyword>
<accession>A0A286U2M9</accession>
<evidence type="ECO:0000313" key="2">
    <source>
        <dbReference type="EMBL" id="GAX62377.1"/>
    </source>
</evidence>
<comment type="caution">
    <text evidence="2">The sequence shown here is derived from an EMBL/GenBank/DDBJ whole genome shotgun (WGS) entry which is preliminary data.</text>
</comment>
<keyword evidence="3" id="KW-1185">Reference proteome</keyword>
<dbReference type="OrthoDB" id="9833457at2"/>
<evidence type="ECO:0000256" key="1">
    <source>
        <dbReference type="SAM" id="Coils"/>
    </source>
</evidence>
<proteinExistence type="predicted"/>
<dbReference type="Proteomes" id="UP000218542">
    <property type="component" value="Unassembled WGS sequence"/>
</dbReference>
<protein>
    <submittedName>
        <fullName evidence="2">Post-segregation antitoxin CcdA</fullName>
    </submittedName>
</protein>
<reference evidence="3" key="1">
    <citation type="journal article" date="2017" name="Environ. Microbiol. Rep.">
        <title>Genetic Diversity of Marine Anaerobic Ammonium-Oxidizing Bacteria as Revealed by Genomic and Proteomic Analyses of 'Candidatus Scalindua japonica'.</title>
        <authorList>
            <person name="Oshiki M."/>
            <person name="Mizuto K."/>
            <person name="Kimura Z."/>
            <person name="Kindaichi T."/>
            <person name="Satoh H."/>
            <person name="Okabe S."/>
        </authorList>
    </citation>
    <scope>NUCLEOTIDE SEQUENCE [LARGE SCALE GENOMIC DNA]</scope>
    <source>
        <strain evidence="3">husup-a2</strain>
    </source>
</reference>
<dbReference type="AlphaFoldDB" id="A0A286U2M9"/>
<dbReference type="EMBL" id="BAOS01000031">
    <property type="protein sequence ID" value="GAX62377.1"/>
    <property type="molecule type" value="Genomic_DNA"/>
</dbReference>
<evidence type="ECO:0000313" key="3">
    <source>
        <dbReference type="Proteomes" id="UP000218542"/>
    </source>
</evidence>
<dbReference type="RefSeq" id="WP_096895769.1">
    <property type="nucleotide sequence ID" value="NZ_BAOS01000031.1"/>
</dbReference>